<feature type="domain" description="Fungal-type protein kinase" evidence="1">
    <location>
        <begin position="43"/>
        <end position="257"/>
    </location>
</feature>
<dbReference type="Pfam" id="PF17667">
    <property type="entry name" value="Pkinase_fungal"/>
    <property type="match status" value="1"/>
</dbReference>
<dbReference type="InterPro" id="IPR008266">
    <property type="entry name" value="Tyr_kinase_AS"/>
</dbReference>
<keyword evidence="3" id="KW-1185">Reference proteome</keyword>
<dbReference type="AlphaFoldDB" id="A0A371DJ35"/>
<dbReference type="Gene3D" id="1.10.510.10">
    <property type="entry name" value="Transferase(Phosphotransferase) domain 1"/>
    <property type="match status" value="1"/>
</dbReference>
<dbReference type="EMBL" id="KZ857390">
    <property type="protein sequence ID" value="RDX52544.1"/>
    <property type="molecule type" value="Genomic_DNA"/>
</dbReference>
<dbReference type="InterPro" id="IPR011009">
    <property type="entry name" value="Kinase-like_dom_sf"/>
</dbReference>
<evidence type="ECO:0000313" key="2">
    <source>
        <dbReference type="EMBL" id="RDX52544.1"/>
    </source>
</evidence>
<evidence type="ECO:0000259" key="1">
    <source>
        <dbReference type="Pfam" id="PF17667"/>
    </source>
</evidence>
<protein>
    <recommendedName>
        <fullName evidence="1">Fungal-type protein kinase domain-containing protein</fullName>
    </recommendedName>
</protein>
<dbReference type="STRING" id="139420.A0A371DJ35"/>
<sequence length="391" mass="44552">MIRFIPGVVRLKGFEYVHTEDGQRLETGIGDDTKVKLRPGSLDYGNDLLQAKSVNDLLKAIYDVLEVHRTIYLQRGVLHRDMSANNILMYPCCADNKDKSPGVCTPAHPRYLERSHSVSDPHSPRRLAHNQYDSTPDTSTACCLLTLIDMDHATLMQAEGADTDLAVRTGTPMYISRSACAGKYLQIYGIAGRMPELQGNAYDLYINAHGQARYERYAEPGPTTCHGSRPPMEWTESDPQFAHRPEHDVESVFWTMLLTLVRVRPLTSQDEKEWAPDHVAELWSAFYEHEILEKPHAFADNRSLTFLLDSNMWLDYFPAEMADIAKMMRRIADQVAPEYAFWPTQPPEDHLHEAVQRLILQYLVDHLNDDIPLDPDHLRPTKAAPPEVKYA</sequence>
<evidence type="ECO:0000313" key="3">
    <source>
        <dbReference type="Proteomes" id="UP000256964"/>
    </source>
</evidence>
<organism evidence="2 3">
    <name type="scientific">Lentinus brumalis</name>
    <dbReference type="NCBI Taxonomy" id="2498619"/>
    <lineage>
        <taxon>Eukaryota</taxon>
        <taxon>Fungi</taxon>
        <taxon>Dikarya</taxon>
        <taxon>Basidiomycota</taxon>
        <taxon>Agaricomycotina</taxon>
        <taxon>Agaricomycetes</taxon>
        <taxon>Polyporales</taxon>
        <taxon>Polyporaceae</taxon>
        <taxon>Lentinus</taxon>
    </lineage>
</organism>
<dbReference type="GO" id="GO:0004672">
    <property type="term" value="F:protein kinase activity"/>
    <property type="evidence" value="ECO:0007669"/>
    <property type="project" value="InterPro"/>
</dbReference>
<proteinExistence type="predicted"/>
<dbReference type="InterPro" id="IPR040976">
    <property type="entry name" value="Pkinase_fungal"/>
</dbReference>
<dbReference type="SUPFAM" id="SSF56112">
    <property type="entry name" value="Protein kinase-like (PK-like)"/>
    <property type="match status" value="1"/>
</dbReference>
<gene>
    <name evidence="2" type="ORF">OH76DRAFT_1434044</name>
</gene>
<dbReference type="PROSITE" id="PS00109">
    <property type="entry name" value="PROTEIN_KINASE_TYR"/>
    <property type="match status" value="1"/>
</dbReference>
<reference evidence="2 3" key="1">
    <citation type="journal article" date="2018" name="Biotechnol. Biofuels">
        <title>Integrative visual omics of the white-rot fungus Polyporus brumalis exposes the biotechnological potential of its oxidative enzymes for delignifying raw plant biomass.</title>
        <authorList>
            <person name="Miyauchi S."/>
            <person name="Rancon A."/>
            <person name="Drula E."/>
            <person name="Hage H."/>
            <person name="Chaduli D."/>
            <person name="Favel A."/>
            <person name="Grisel S."/>
            <person name="Henrissat B."/>
            <person name="Herpoel-Gimbert I."/>
            <person name="Ruiz-Duenas F.J."/>
            <person name="Chevret D."/>
            <person name="Hainaut M."/>
            <person name="Lin J."/>
            <person name="Wang M."/>
            <person name="Pangilinan J."/>
            <person name="Lipzen A."/>
            <person name="Lesage-Meessen L."/>
            <person name="Navarro D."/>
            <person name="Riley R."/>
            <person name="Grigoriev I.V."/>
            <person name="Zhou S."/>
            <person name="Raouche S."/>
            <person name="Rosso M.N."/>
        </authorList>
    </citation>
    <scope>NUCLEOTIDE SEQUENCE [LARGE SCALE GENOMIC DNA]</scope>
    <source>
        <strain evidence="2 3">BRFM 1820</strain>
    </source>
</reference>
<dbReference type="OrthoDB" id="5569250at2759"/>
<accession>A0A371DJ35</accession>
<dbReference type="Proteomes" id="UP000256964">
    <property type="component" value="Unassembled WGS sequence"/>
</dbReference>
<name>A0A371DJ35_9APHY</name>